<dbReference type="EMBL" id="CYGY02000063">
    <property type="protein sequence ID" value="SIT48244.1"/>
    <property type="molecule type" value="Genomic_DNA"/>
</dbReference>
<dbReference type="PANTHER" id="PTHR43174:SF2">
    <property type="entry name" value="UDP-N-ACETYLGLUCOSAMINE 2-EPIMERASE"/>
    <property type="match status" value="1"/>
</dbReference>
<feature type="domain" description="UDP-N-acetylglucosamine 2-epimerase" evidence="6">
    <location>
        <begin position="25"/>
        <end position="371"/>
    </location>
</feature>
<dbReference type="InterPro" id="IPR003331">
    <property type="entry name" value="UDP_GlcNAc_Epimerase_2_dom"/>
</dbReference>
<dbReference type="SUPFAM" id="SSF53756">
    <property type="entry name" value="UDP-Glycosyltransferase/glycogen phosphorylase"/>
    <property type="match status" value="1"/>
</dbReference>
<protein>
    <recommendedName>
        <fullName evidence="4">UDP-N-acetylglucosamine 2-epimerase (non-hydrolyzing)</fullName>
        <ecNumber evidence="4">5.1.3.14</ecNumber>
    </recommendedName>
</protein>
<proteinExistence type="inferred from homology"/>
<dbReference type="InterPro" id="IPR029767">
    <property type="entry name" value="WecB-like"/>
</dbReference>
<keyword evidence="8" id="KW-1185">Reference proteome</keyword>
<dbReference type="NCBIfam" id="TIGR00236">
    <property type="entry name" value="wecB"/>
    <property type="match status" value="1"/>
</dbReference>
<accession>A0A1N7SLR6</accession>
<gene>
    <name evidence="7" type="primary">rffE</name>
    <name evidence="7" type="ORF">BN2476_630070</name>
</gene>
<sequence length="390" mass="43010">MTQPTILIVVGTRPEAIKMAPVIHRLRRETRLRTVVCATAQHRQMLDQVFANFEINADIDLDLMRNNQDLATLSANVLTSVADVLAEVKPACVLVHGDTTTAMATSLAAFYAHVDIGHVEAGLRTGDLAQPWPEELNRRVVDLVSTHYFAPTELARDNLLTEAVPSDSIVVTGNTVIDALLMTLDFTRRHGGVAAALHGRYPFLQHDGKIVLVTGHRRENHEHGLASLCQALKRIASDAGAQVVYPVHPNPNVQRIATSVLSGLHNVHLIEPLDYPEFVWMMRRSSIILTDSGGIQEEAPSLGKPVLVLRDVTERPEALEAGTVTLVGTDETRIVSECMRLLTDEAYYRDRSTRKNPFGDGRASERIVTFLRHRYTPVHRTAAFAAPALS</sequence>
<dbReference type="EC" id="5.1.3.14" evidence="4"/>
<evidence type="ECO:0000256" key="2">
    <source>
        <dbReference type="ARBA" id="ARBA00036080"/>
    </source>
</evidence>
<comment type="similarity">
    <text evidence="3 5">Belongs to the UDP-N-acetylglucosamine 2-epimerase family.</text>
</comment>
<dbReference type="Pfam" id="PF02350">
    <property type="entry name" value="Epimerase_2"/>
    <property type="match status" value="1"/>
</dbReference>
<comment type="catalytic activity">
    <reaction evidence="2">
        <text>UDP-N-acetyl-alpha-D-glucosamine = UDP-N-acetyl-alpha-D-mannosamine</text>
        <dbReference type="Rhea" id="RHEA:17213"/>
        <dbReference type="ChEBI" id="CHEBI:57705"/>
        <dbReference type="ChEBI" id="CHEBI:68623"/>
        <dbReference type="EC" id="5.1.3.14"/>
    </reaction>
</comment>
<dbReference type="Proteomes" id="UP000195569">
    <property type="component" value="Unassembled WGS sequence"/>
</dbReference>
<evidence type="ECO:0000313" key="8">
    <source>
        <dbReference type="Proteomes" id="UP000195569"/>
    </source>
</evidence>
<organism evidence="7 8">
    <name type="scientific">Paraburkholderia piptadeniae</name>
    <dbReference type="NCBI Taxonomy" id="1701573"/>
    <lineage>
        <taxon>Bacteria</taxon>
        <taxon>Pseudomonadati</taxon>
        <taxon>Pseudomonadota</taxon>
        <taxon>Betaproteobacteria</taxon>
        <taxon>Burkholderiales</taxon>
        <taxon>Burkholderiaceae</taxon>
        <taxon>Paraburkholderia</taxon>
    </lineage>
</organism>
<dbReference type="PANTHER" id="PTHR43174">
    <property type="entry name" value="UDP-N-ACETYLGLUCOSAMINE 2-EPIMERASE"/>
    <property type="match status" value="1"/>
</dbReference>
<evidence type="ECO:0000313" key="7">
    <source>
        <dbReference type="EMBL" id="SIT48244.1"/>
    </source>
</evidence>
<keyword evidence="1 5" id="KW-0413">Isomerase</keyword>
<evidence type="ECO:0000256" key="3">
    <source>
        <dbReference type="ARBA" id="ARBA00038209"/>
    </source>
</evidence>
<dbReference type="GO" id="GO:0008761">
    <property type="term" value="F:UDP-N-acetylglucosamine 2-epimerase activity"/>
    <property type="evidence" value="ECO:0007669"/>
    <property type="project" value="UniProtKB-EC"/>
</dbReference>
<dbReference type="OrthoDB" id="9803238at2"/>
<reference evidence="7" key="1">
    <citation type="submission" date="2016-12" db="EMBL/GenBank/DDBJ databases">
        <authorList>
            <person name="Moulin L."/>
        </authorList>
    </citation>
    <scope>NUCLEOTIDE SEQUENCE [LARGE SCALE GENOMIC DNA]</scope>
    <source>
        <strain evidence="7">STM 7183</strain>
    </source>
</reference>
<comment type="caution">
    <text evidence="7">The sequence shown here is derived from an EMBL/GenBank/DDBJ whole genome shotgun (WGS) entry which is preliminary data.</text>
</comment>
<dbReference type="CDD" id="cd03786">
    <property type="entry name" value="GTB_UDP-GlcNAc_2-Epimerase"/>
    <property type="match status" value="1"/>
</dbReference>
<name>A0A1N7SLR6_9BURK</name>
<evidence type="ECO:0000259" key="6">
    <source>
        <dbReference type="Pfam" id="PF02350"/>
    </source>
</evidence>
<evidence type="ECO:0000256" key="4">
    <source>
        <dbReference type="ARBA" id="ARBA00038858"/>
    </source>
</evidence>
<dbReference type="Gene3D" id="3.40.50.2000">
    <property type="entry name" value="Glycogen Phosphorylase B"/>
    <property type="match status" value="2"/>
</dbReference>
<dbReference type="RefSeq" id="WP_087737902.1">
    <property type="nucleotide sequence ID" value="NZ_CYGY02000063.1"/>
</dbReference>
<evidence type="ECO:0000256" key="1">
    <source>
        <dbReference type="ARBA" id="ARBA00023235"/>
    </source>
</evidence>
<evidence type="ECO:0000256" key="5">
    <source>
        <dbReference type="RuleBase" id="RU003513"/>
    </source>
</evidence>
<dbReference type="AlphaFoldDB" id="A0A1N7SLR6"/>